<feature type="domain" description="GtrA/DPMS transmembrane" evidence="7">
    <location>
        <begin position="27"/>
        <end position="147"/>
    </location>
</feature>
<dbReference type="PANTHER" id="PTHR38459">
    <property type="entry name" value="PROPHAGE BACTOPRENOL-LINKED GLUCOSE TRANSLOCASE HOMOLOG"/>
    <property type="match status" value="1"/>
</dbReference>
<comment type="similarity">
    <text evidence="2">Belongs to the GtrA family.</text>
</comment>
<dbReference type="Proteomes" id="UP000539111">
    <property type="component" value="Unassembled WGS sequence"/>
</dbReference>
<accession>A0A7Z0IHR2</accession>
<keyword evidence="9" id="KW-1185">Reference proteome</keyword>
<dbReference type="InterPro" id="IPR051401">
    <property type="entry name" value="GtrA_CellWall_Glycosyl"/>
</dbReference>
<dbReference type="RefSeq" id="WP_179428249.1">
    <property type="nucleotide sequence ID" value="NZ_JACBZP010000001.1"/>
</dbReference>
<dbReference type="InterPro" id="IPR007267">
    <property type="entry name" value="GtrA_DPMS_TM"/>
</dbReference>
<keyword evidence="5 6" id="KW-0472">Membrane</keyword>
<evidence type="ECO:0000256" key="5">
    <source>
        <dbReference type="ARBA" id="ARBA00023136"/>
    </source>
</evidence>
<comment type="subcellular location">
    <subcellularLocation>
        <location evidence="1">Membrane</location>
        <topology evidence="1">Multi-pass membrane protein</topology>
    </subcellularLocation>
</comment>
<evidence type="ECO:0000256" key="4">
    <source>
        <dbReference type="ARBA" id="ARBA00022989"/>
    </source>
</evidence>
<keyword evidence="3 6" id="KW-0812">Transmembrane</keyword>
<dbReference type="GO" id="GO:0005886">
    <property type="term" value="C:plasma membrane"/>
    <property type="evidence" value="ECO:0007669"/>
    <property type="project" value="TreeGrafter"/>
</dbReference>
<evidence type="ECO:0000256" key="1">
    <source>
        <dbReference type="ARBA" id="ARBA00004141"/>
    </source>
</evidence>
<sequence>MGTKAVKVQKLRRRFGGIGDLVTELAKFGTVGSIAFLVDIGVYNALRFTVMEAHPIGAKVVSVFVATVFSWIGSRHWTFKHKTTRPPAREFVWFATINAGGLLIAAVCLYVSHYVLGFTSKLDDNISGNVIGLILGTAFRYLMYKFLLYRMPARRIASSEEPVESLD</sequence>
<gene>
    <name evidence="8" type="ORF">BJY26_002229</name>
</gene>
<dbReference type="GO" id="GO:0000271">
    <property type="term" value="P:polysaccharide biosynthetic process"/>
    <property type="evidence" value="ECO:0007669"/>
    <property type="project" value="InterPro"/>
</dbReference>
<evidence type="ECO:0000256" key="2">
    <source>
        <dbReference type="ARBA" id="ARBA00009399"/>
    </source>
</evidence>
<evidence type="ECO:0000313" key="8">
    <source>
        <dbReference type="EMBL" id="NYI67923.1"/>
    </source>
</evidence>
<dbReference type="AlphaFoldDB" id="A0A7Z0IHR2"/>
<name>A0A7Z0IHR2_9MICO</name>
<feature type="transmembrane region" description="Helical" evidence="6">
    <location>
        <begin position="92"/>
        <end position="114"/>
    </location>
</feature>
<reference evidence="8 9" key="1">
    <citation type="submission" date="2020-07" db="EMBL/GenBank/DDBJ databases">
        <title>Sequencing the genomes of 1000 actinobacteria strains.</title>
        <authorList>
            <person name="Klenk H.-P."/>
        </authorList>
    </citation>
    <scope>NUCLEOTIDE SEQUENCE [LARGE SCALE GENOMIC DNA]</scope>
    <source>
        <strain evidence="8 9">DSM 26341</strain>
    </source>
</reference>
<evidence type="ECO:0000313" key="9">
    <source>
        <dbReference type="Proteomes" id="UP000539111"/>
    </source>
</evidence>
<evidence type="ECO:0000256" key="6">
    <source>
        <dbReference type="SAM" id="Phobius"/>
    </source>
</evidence>
<keyword evidence="4 6" id="KW-1133">Transmembrane helix</keyword>
<dbReference type="EMBL" id="JACBZP010000001">
    <property type="protein sequence ID" value="NYI67923.1"/>
    <property type="molecule type" value="Genomic_DNA"/>
</dbReference>
<dbReference type="PANTHER" id="PTHR38459:SF1">
    <property type="entry name" value="PROPHAGE BACTOPRENOL-LINKED GLUCOSE TRANSLOCASE HOMOLOG"/>
    <property type="match status" value="1"/>
</dbReference>
<comment type="caution">
    <text evidence="8">The sequence shown here is derived from an EMBL/GenBank/DDBJ whole genome shotgun (WGS) entry which is preliminary data.</text>
</comment>
<feature type="transmembrane region" description="Helical" evidence="6">
    <location>
        <begin position="55"/>
        <end position="72"/>
    </location>
</feature>
<feature type="transmembrane region" description="Helical" evidence="6">
    <location>
        <begin position="21"/>
        <end position="43"/>
    </location>
</feature>
<feature type="transmembrane region" description="Helical" evidence="6">
    <location>
        <begin position="126"/>
        <end position="144"/>
    </location>
</feature>
<proteinExistence type="inferred from homology"/>
<organism evidence="8 9">
    <name type="scientific">Spelaeicoccus albus</name>
    <dbReference type="NCBI Taxonomy" id="1280376"/>
    <lineage>
        <taxon>Bacteria</taxon>
        <taxon>Bacillati</taxon>
        <taxon>Actinomycetota</taxon>
        <taxon>Actinomycetes</taxon>
        <taxon>Micrococcales</taxon>
        <taxon>Brevibacteriaceae</taxon>
        <taxon>Spelaeicoccus</taxon>
    </lineage>
</organism>
<evidence type="ECO:0000259" key="7">
    <source>
        <dbReference type="Pfam" id="PF04138"/>
    </source>
</evidence>
<dbReference type="Pfam" id="PF04138">
    <property type="entry name" value="GtrA_DPMS_TM"/>
    <property type="match status" value="1"/>
</dbReference>
<protein>
    <submittedName>
        <fullName evidence="8">Putative flippase GtrA</fullName>
    </submittedName>
</protein>
<evidence type="ECO:0000256" key="3">
    <source>
        <dbReference type="ARBA" id="ARBA00022692"/>
    </source>
</evidence>